<reference evidence="3 4" key="1">
    <citation type="journal article" date="2015" name="Microbiome">
        <title>Genomic resolution of linkages in carbon, nitrogen, and sulfur cycling among widespread estuary sediment bacteria.</title>
        <authorList>
            <person name="Baker B.J."/>
            <person name="Lazar C.S."/>
            <person name="Teske A.P."/>
            <person name="Dick G.J."/>
        </authorList>
    </citation>
    <scope>NUCLEOTIDE SEQUENCE [LARGE SCALE GENOMIC DNA]</scope>
    <source>
        <strain evidence="3">SM23_60</strain>
    </source>
</reference>
<dbReference type="Pfam" id="PF13490">
    <property type="entry name" value="zf-HC2"/>
    <property type="match status" value="1"/>
</dbReference>
<dbReference type="Gene3D" id="1.10.10.1320">
    <property type="entry name" value="Anti-sigma factor, zinc-finger domain"/>
    <property type="match status" value="1"/>
</dbReference>
<keyword evidence="1" id="KW-0812">Transmembrane</keyword>
<dbReference type="Proteomes" id="UP000051096">
    <property type="component" value="Unassembled WGS sequence"/>
</dbReference>
<organism evidence="3 4">
    <name type="scientific">candidate division WOR_3 bacterium SM23_60</name>
    <dbReference type="NCBI Taxonomy" id="1703780"/>
    <lineage>
        <taxon>Bacteria</taxon>
        <taxon>Bacteria division WOR-3</taxon>
    </lineage>
</organism>
<feature type="transmembrane region" description="Helical" evidence="1">
    <location>
        <begin position="145"/>
        <end position="166"/>
    </location>
</feature>
<dbReference type="AlphaFoldDB" id="A0A0S8GCE2"/>
<dbReference type="InterPro" id="IPR027383">
    <property type="entry name" value="Znf_put"/>
</dbReference>
<keyword evidence="1" id="KW-0472">Membrane</keyword>
<proteinExistence type="predicted"/>
<dbReference type="PATRIC" id="fig|1703780.3.peg.1320"/>
<accession>A0A0S8GCE2</accession>
<name>A0A0S8GCE2_UNCW3</name>
<evidence type="ECO:0000259" key="2">
    <source>
        <dbReference type="Pfam" id="PF13490"/>
    </source>
</evidence>
<dbReference type="InterPro" id="IPR041916">
    <property type="entry name" value="Anti_sigma_zinc_sf"/>
</dbReference>
<gene>
    <name evidence="3" type="ORF">AMJ87_10430</name>
</gene>
<dbReference type="EMBL" id="LJUO01000124">
    <property type="protein sequence ID" value="KPK69501.1"/>
    <property type="molecule type" value="Genomic_DNA"/>
</dbReference>
<evidence type="ECO:0000256" key="1">
    <source>
        <dbReference type="SAM" id="Phobius"/>
    </source>
</evidence>
<evidence type="ECO:0000313" key="4">
    <source>
        <dbReference type="Proteomes" id="UP000051096"/>
    </source>
</evidence>
<keyword evidence="1" id="KW-1133">Transmembrane helix</keyword>
<feature type="domain" description="Putative zinc-finger" evidence="2">
    <location>
        <begin position="7"/>
        <end position="38"/>
    </location>
</feature>
<evidence type="ECO:0000313" key="3">
    <source>
        <dbReference type="EMBL" id="KPK69501.1"/>
    </source>
</evidence>
<sequence length="174" mass="19794">MMKHENIEKLIQKALDREISEKEEQTLNAHLAQCPECQQFYAEMIQTEQSLSTLVEVFPEYTFNDRVLRKLGLRQAFSWRRVVPVGAAAWAASLLLLAILPWPQALLRKLATSTPAVVRFFDNAGIVVASLGDVLGPFVRTTFNLQYALFGLITMILTLFVFSRVIKKEAECKY</sequence>
<feature type="transmembrane region" description="Helical" evidence="1">
    <location>
        <begin position="82"/>
        <end position="102"/>
    </location>
</feature>
<protein>
    <recommendedName>
        <fullName evidence="2">Putative zinc-finger domain-containing protein</fullName>
    </recommendedName>
</protein>
<comment type="caution">
    <text evidence="3">The sequence shown here is derived from an EMBL/GenBank/DDBJ whole genome shotgun (WGS) entry which is preliminary data.</text>
</comment>